<evidence type="ECO:0000313" key="1">
    <source>
        <dbReference type="EMBL" id="GGE23249.1"/>
    </source>
</evidence>
<comment type="caution">
    <text evidence="1">The sequence shown here is derived from an EMBL/GenBank/DDBJ whole genome shotgun (WGS) entry which is preliminary data.</text>
</comment>
<proteinExistence type="predicted"/>
<accession>A0A917EE78</accession>
<protein>
    <submittedName>
        <fullName evidence="1">DNA-directed RNA polymerase subunit beta</fullName>
    </submittedName>
</protein>
<gene>
    <name evidence="1" type="ORF">GCM10011360_09730</name>
</gene>
<keyword evidence="1" id="KW-0240">DNA-directed RNA polymerase</keyword>
<dbReference type="AlphaFoldDB" id="A0A917EE78"/>
<dbReference type="EMBL" id="BMFJ01000001">
    <property type="protein sequence ID" value="GGE23249.1"/>
    <property type="molecule type" value="Genomic_DNA"/>
</dbReference>
<sequence length="285" mass="32056">MCHHGPELIQPAGAFFVFPIVQMRYSFFGQSGWRSDASQQMDLLFDPGRLQHRFNLLQQIAMPSLVAQQDRDFGLVVLTSADLPRPHLTALTEFVGDMLGDRAEVIARKPSSAHRQFMRFNKEHFAPDQTILQIVLDDDDALSTDFIGKIRDEAALMRQRLPAEQTHFYLSMSRGVSLVFKPGDPYPDLFTRDVPYTNLGLTLVSPAGTRAGPYGIAHKKLARSHASFVYNDLKPYYIRAVHGANDSRAIVNDEYPVKPEDMPELLARFPLLRKMLSPEVVTAAG</sequence>
<dbReference type="InterPro" id="IPR021466">
    <property type="entry name" value="Put_rhamnosyl_transferase"/>
</dbReference>
<dbReference type="Pfam" id="PF11316">
    <property type="entry name" value="Rhamno_transf"/>
    <property type="match status" value="1"/>
</dbReference>
<organism evidence="1 2">
    <name type="scientific">Primorskyibacter flagellatus</name>
    <dbReference type="NCBI Taxonomy" id="1387277"/>
    <lineage>
        <taxon>Bacteria</taxon>
        <taxon>Pseudomonadati</taxon>
        <taxon>Pseudomonadota</taxon>
        <taxon>Alphaproteobacteria</taxon>
        <taxon>Rhodobacterales</taxon>
        <taxon>Roseobacteraceae</taxon>
        <taxon>Primorskyibacter</taxon>
    </lineage>
</organism>
<keyword evidence="1" id="KW-0804">Transcription</keyword>
<name>A0A917EE78_9RHOB</name>
<dbReference type="GO" id="GO:0000428">
    <property type="term" value="C:DNA-directed RNA polymerase complex"/>
    <property type="evidence" value="ECO:0007669"/>
    <property type="project" value="UniProtKB-KW"/>
</dbReference>
<dbReference type="Proteomes" id="UP000612855">
    <property type="component" value="Unassembled WGS sequence"/>
</dbReference>
<reference evidence="2" key="1">
    <citation type="journal article" date="2019" name="Int. J. Syst. Evol. Microbiol.">
        <title>The Global Catalogue of Microorganisms (GCM) 10K type strain sequencing project: providing services to taxonomists for standard genome sequencing and annotation.</title>
        <authorList>
            <consortium name="The Broad Institute Genomics Platform"/>
            <consortium name="The Broad Institute Genome Sequencing Center for Infectious Disease"/>
            <person name="Wu L."/>
            <person name="Ma J."/>
        </authorList>
    </citation>
    <scope>NUCLEOTIDE SEQUENCE [LARGE SCALE GENOMIC DNA]</scope>
    <source>
        <strain evidence="2">CGMCC 1.12664</strain>
    </source>
</reference>
<evidence type="ECO:0000313" key="2">
    <source>
        <dbReference type="Proteomes" id="UP000612855"/>
    </source>
</evidence>
<keyword evidence="2" id="KW-1185">Reference proteome</keyword>